<dbReference type="EMBL" id="JARVKM010000017">
    <property type="protein sequence ID" value="KAK9778126.1"/>
    <property type="molecule type" value="Genomic_DNA"/>
</dbReference>
<feature type="compositionally biased region" description="Gly residues" evidence="5">
    <location>
        <begin position="322"/>
        <end position="340"/>
    </location>
</feature>
<dbReference type="InterPro" id="IPR033121">
    <property type="entry name" value="PEPTIDASE_A1"/>
</dbReference>
<evidence type="ECO:0000256" key="5">
    <source>
        <dbReference type="SAM" id="MobiDB-lite"/>
    </source>
</evidence>
<protein>
    <submittedName>
        <fullName evidence="8">Aspartic peptidase domain-containing protein</fullName>
    </submittedName>
</protein>
<evidence type="ECO:0000256" key="1">
    <source>
        <dbReference type="ARBA" id="ARBA00007447"/>
    </source>
</evidence>
<dbReference type="PANTHER" id="PTHR47966:SF2">
    <property type="entry name" value="ASPERGILLOPEPSIN-1-RELATED"/>
    <property type="match status" value="1"/>
</dbReference>
<gene>
    <name evidence="8" type="ORF">SCAR479_05096</name>
</gene>
<evidence type="ECO:0000313" key="8">
    <source>
        <dbReference type="EMBL" id="KAK9778126.1"/>
    </source>
</evidence>
<feature type="compositionally biased region" description="Low complexity" evidence="5">
    <location>
        <begin position="359"/>
        <end position="380"/>
    </location>
</feature>
<dbReference type="SUPFAM" id="SSF50630">
    <property type="entry name" value="Acid proteases"/>
    <property type="match status" value="1"/>
</dbReference>
<keyword evidence="2" id="KW-0645">Protease</keyword>
<evidence type="ECO:0000313" key="9">
    <source>
        <dbReference type="Proteomes" id="UP001465668"/>
    </source>
</evidence>
<organism evidence="8 9">
    <name type="scientific">Seiridium cardinale</name>
    <dbReference type="NCBI Taxonomy" id="138064"/>
    <lineage>
        <taxon>Eukaryota</taxon>
        <taxon>Fungi</taxon>
        <taxon>Dikarya</taxon>
        <taxon>Ascomycota</taxon>
        <taxon>Pezizomycotina</taxon>
        <taxon>Sordariomycetes</taxon>
        <taxon>Xylariomycetidae</taxon>
        <taxon>Amphisphaeriales</taxon>
        <taxon>Sporocadaceae</taxon>
        <taxon>Seiridium</taxon>
    </lineage>
</organism>
<evidence type="ECO:0000256" key="4">
    <source>
        <dbReference type="ARBA" id="ARBA00022801"/>
    </source>
</evidence>
<dbReference type="InterPro" id="IPR021109">
    <property type="entry name" value="Peptidase_aspartic_dom_sf"/>
</dbReference>
<feature type="signal peptide" evidence="6">
    <location>
        <begin position="1"/>
        <end position="17"/>
    </location>
</feature>
<sequence>MVSSVLLTAALAAGAVAAPASSVPGHRKAGFTAPQVRASGYVRHGPSAMAKTLLKFGKTVPDELAATIKAFKSERKALMMTKRSNGSAVTTPEQYDTEYLTPVEIGTPAQTLNLDFDSGSSDLWVFSSETQSSDVSGQSIYTPSDSSTSKELSGQTWDISYGDGSSSSGSVYTDLVSVGGVSFDAQAVETAETVSDSFTSDSSNDGLLGLAFSTLNTVTPTAQKTFFDNIKDSLDSSLWTADLKSGEPGTYNFGWIDDSLYTGDIAYTDVDTSDGFWMFTADSWAVGSSASNSTTGSGTSTGSSSSATSSVPSPSSSSSPGSGSGFGGGPGGAGGPGGQGSSTDAFGGFFRRSPKKHSSSSSSGKASSSSSSSSASSSTTLTGIADTGTTLALFPESVCEEYYSGVSGASYSNSVGGYVFSCDADLPEFSYVVGDVTVTIPADYLNYSPVDTAGTQCYGGMQPDTDVGFSIFGDVALKAAFVVFKDDGTTPQLGFASKDL</sequence>
<evidence type="ECO:0000259" key="7">
    <source>
        <dbReference type="PROSITE" id="PS51767"/>
    </source>
</evidence>
<dbReference type="CDD" id="cd06097">
    <property type="entry name" value="Aspergillopepsin_like"/>
    <property type="match status" value="1"/>
</dbReference>
<evidence type="ECO:0000256" key="6">
    <source>
        <dbReference type="SAM" id="SignalP"/>
    </source>
</evidence>
<dbReference type="Gene3D" id="2.40.70.10">
    <property type="entry name" value="Acid Proteases"/>
    <property type="match status" value="2"/>
</dbReference>
<dbReference type="PRINTS" id="PR00792">
    <property type="entry name" value="PEPSIN"/>
</dbReference>
<keyword evidence="3" id="KW-0064">Aspartyl protease</keyword>
<keyword evidence="4" id="KW-0378">Hydrolase</keyword>
<comment type="caution">
    <text evidence="8">The sequence shown here is derived from an EMBL/GenBank/DDBJ whole genome shotgun (WGS) entry which is preliminary data.</text>
</comment>
<comment type="similarity">
    <text evidence="1">Belongs to the peptidase A1 family.</text>
</comment>
<accession>A0ABR2XWF0</accession>
<dbReference type="Proteomes" id="UP001465668">
    <property type="component" value="Unassembled WGS sequence"/>
</dbReference>
<evidence type="ECO:0000256" key="3">
    <source>
        <dbReference type="ARBA" id="ARBA00022750"/>
    </source>
</evidence>
<keyword evidence="6" id="KW-0732">Signal</keyword>
<feature type="compositionally biased region" description="Low complexity" evidence="5">
    <location>
        <begin position="290"/>
        <end position="321"/>
    </location>
</feature>
<dbReference type="Pfam" id="PF00026">
    <property type="entry name" value="Asp"/>
    <property type="match status" value="2"/>
</dbReference>
<keyword evidence="9" id="KW-1185">Reference proteome</keyword>
<dbReference type="PANTHER" id="PTHR47966">
    <property type="entry name" value="BETA-SITE APP-CLEAVING ENZYME, ISOFORM A-RELATED"/>
    <property type="match status" value="1"/>
</dbReference>
<reference evidence="8 9" key="1">
    <citation type="submission" date="2024-02" db="EMBL/GenBank/DDBJ databases">
        <title>First draft genome assembly of two strains of Seiridium cardinale.</title>
        <authorList>
            <person name="Emiliani G."/>
            <person name="Scali E."/>
        </authorList>
    </citation>
    <scope>NUCLEOTIDE SEQUENCE [LARGE SCALE GENOMIC DNA]</scope>
    <source>
        <strain evidence="8 9">BM-138-000479</strain>
    </source>
</reference>
<evidence type="ECO:0000256" key="2">
    <source>
        <dbReference type="ARBA" id="ARBA00022670"/>
    </source>
</evidence>
<dbReference type="InterPro" id="IPR001461">
    <property type="entry name" value="Aspartic_peptidase_A1"/>
</dbReference>
<name>A0ABR2XWF0_9PEZI</name>
<feature type="region of interest" description="Disordered" evidence="5">
    <location>
        <begin position="290"/>
        <end position="380"/>
    </location>
</feature>
<dbReference type="InterPro" id="IPR034163">
    <property type="entry name" value="Aspergillopepsin-like_cat_dom"/>
</dbReference>
<feature type="domain" description="Peptidase A1" evidence="7">
    <location>
        <begin position="99"/>
        <end position="496"/>
    </location>
</feature>
<dbReference type="PROSITE" id="PS51767">
    <property type="entry name" value="PEPTIDASE_A1"/>
    <property type="match status" value="1"/>
</dbReference>
<feature type="chain" id="PRO_5045359948" evidence="6">
    <location>
        <begin position="18"/>
        <end position="500"/>
    </location>
</feature>
<proteinExistence type="inferred from homology"/>
<feature type="region of interest" description="Disordered" evidence="5">
    <location>
        <begin position="134"/>
        <end position="154"/>
    </location>
</feature>